<dbReference type="Pfam" id="PF02582">
    <property type="entry name" value="DUF155"/>
    <property type="match status" value="1"/>
</dbReference>
<sequence>MQGGADYIVLKTFRIIGSVLGQSIAFDYFVSQVDGMVEEFAGINRAMEKTGTFTMDRRKLLQLVGKANSNLADVILKVGLFESLLILLSFAAVSLVVVVVVGASIAAVVWKLAETETSVVEYSTIAQDAPLERAMTQVVDGSIIIQLVMLVRQASLLEACAFEEVDTVVDAFGEPPQHFIHTAASHLVAVFVAVNAASRFVDVRRRRVTAAAASHFFVAAAASHYLVKEMGGRTQTVIHLNIRTRFRWIWNLRT</sequence>
<feature type="transmembrane region" description="Helical" evidence="2">
    <location>
        <begin position="178"/>
        <end position="196"/>
    </location>
</feature>
<dbReference type="EMBL" id="JAJSOW010000104">
    <property type="protein sequence ID" value="KAI9170153.1"/>
    <property type="molecule type" value="Genomic_DNA"/>
</dbReference>
<evidence type="ECO:0000259" key="3">
    <source>
        <dbReference type="Pfam" id="PF02582"/>
    </source>
</evidence>
<keyword evidence="2" id="KW-0812">Transmembrane</keyword>
<evidence type="ECO:0000313" key="5">
    <source>
        <dbReference type="Proteomes" id="UP001064489"/>
    </source>
</evidence>
<keyword evidence="5" id="KW-1185">Reference proteome</keyword>
<reference evidence="4" key="1">
    <citation type="journal article" date="2022" name="Plant J.">
        <title>Strategies of tolerance reflected in two North American maple genomes.</title>
        <authorList>
            <person name="McEvoy S.L."/>
            <person name="Sezen U.U."/>
            <person name="Trouern-Trend A."/>
            <person name="McMahon S.M."/>
            <person name="Schaberg P.G."/>
            <person name="Yang J."/>
            <person name="Wegrzyn J.L."/>
            <person name="Swenson N.G."/>
        </authorList>
    </citation>
    <scope>NUCLEOTIDE SEQUENCE</scope>
    <source>
        <strain evidence="4">91603</strain>
    </source>
</reference>
<reference evidence="4" key="2">
    <citation type="submission" date="2023-02" db="EMBL/GenBank/DDBJ databases">
        <authorList>
            <person name="Swenson N.G."/>
            <person name="Wegrzyn J.L."/>
            <person name="Mcevoy S.L."/>
        </authorList>
    </citation>
    <scope>NUCLEOTIDE SEQUENCE</scope>
    <source>
        <strain evidence="4">91603</strain>
        <tissue evidence="4">Leaf</tissue>
    </source>
</reference>
<dbReference type="InterPro" id="IPR003734">
    <property type="entry name" value="DUF155"/>
</dbReference>
<comment type="similarity">
    <text evidence="1">Belongs to the RMD1/sif2 family.</text>
</comment>
<dbReference type="InterPro" id="IPR051624">
    <property type="entry name" value="RMD1/Sad1-interacting"/>
</dbReference>
<organism evidence="4 5">
    <name type="scientific">Acer negundo</name>
    <name type="common">Box elder</name>
    <dbReference type="NCBI Taxonomy" id="4023"/>
    <lineage>
        <taxon>Eukaryota</taxon>
        <taxon>Viridiplantae</taxon>
        <taxon>Streptophyta</taxon>
        <taxon>Embryophyta</taxon>
        <taxon>Tracheophyta</taxon>
        <taxon>Spermatophyta</taxon>
        <taxon>Magnoliopsida</taxon>
        <taxon>eudicotyledons</taxon>
        <taxon>Gunneridae</taxon>
        <taxon>Pentapetalae</taxon>
        <taxon>rosids</taxon>
        <taxon>malvids</taxon>
        <taxon>Sapindales</taxon>
        <taxon>Sapindaceae</taxon>
        <taxon>Hippocastanoideae</taxon>
        <taxon>Acereae</taxon>
        <taxon>Acer</taxon>
    </lineage>
</organism>
<evidence type="ECO:0000256" key="1">
    <source>
        <dbReference type="ARBA" id="ARBA00008306"/>
    </source>
</evidence>
<gene>
    <name evidence="4" type="ORF">LWI28_023369</name>
</gene>
<comment type="caution">
    <text evidence="4">The sequence shown here is derived from an EMBL/GenBank/DDBJ whole genome shotgun (WGS) entry which is preliminary data.</text>
</comment>
<protein>
    <recommendedName>
        <fullName evidence="3">DUF155 domain-containing protein</fullName>
    </recommendedName>
</protein>
<keyword evidence="2" id="KW-1133">Transmembrane helix</keyword>
<evidence type="ECO:0000313" key="4">
    <source>
        <dbReference type="EMBL" id="KAI9170153.1"/>
    </source>
</evidence>
<dbReference type="PANTHER" id="PTHR16255">
    <property type="entry name" value="REQUIRED FOR MEIOTIC NUCLEAR DIVISION PROTEIN 1 HOMOLOG"/>
    <property type="match status" value="1"/>
</dbReference>
<feature type="domain" description="DUF155" evidence="3">
    <location>
        <begin position="12"/>
        <end position="82"/>
    </location>
</feature>
<dbReference type="GO" id="GO:0005739">
    <property type="term" value="C:mitochondrion"/>
    <property type="evidence" value="ECO:0007669"/>
    <property type="project" value="UniProtKB-ARBA"/>
</dbReference>
<keyword evidence="2" id="KW-0472">Membrane</keyword>
<name>A0AAD5INT6_ACENE</name>
<proteinExistence type="inferred from homology"/>
<accession>A0AAD5INT6</accession>
<feature type="transmembrane region" description="Helical" evidence="2">
    <location>
        <begin position="84"/>
        <end position="110"/>
    </location>
</feature>
<dbReference type="PANTHER" id="PTHR16255:SF16">
    <property type="entry name" value="PROTEIN RETARDED ROOT GROWTH, MITOCHONDRIAL"/>
    <property type="match status" value="1"/>
</dbReference>
<dbReference type="AlphaFoldDB" id="A0AAD5INT6"/>
<dbReference type="Proteomes" id="UP001064489">
    <property type="component" value="Chromosome 7"/>
</dbReference>
<evidence type="ECO:0000256" key="2">
    <source>
        <dbReference type="SAM" id="Phobius"/>
    </source>
</evidence>